<keyword evidence="2" id="KW-1185">Reference proteome</keyword>
<dbReference type="Proteomes" id="UP000010478">
    <property type="component" value="Chromosome"/>
</dbReference>
<dbReference type="HOGENOM" id="CLU_3046053_0_0_3"/>
<proteinExistence type="predicted"/>
<evidence type="ECO:0000313" key="1">
    <source>
        <dbReference type="EMBL" id="AFZ10104.1"/>
    </source>
</evidence>
<dbReference type="EMBL" id="CP003614">
    <property type="protein sequence ID" value="AFZ10104.1"/>
    <property type="molecule type" value="Genomic_DNA"/>
</dbReference>
<evidence type="ECO:0000313" key="2">
    <source>
        <dbReference type="Proteomes" id="UP000010478"/>
    </source>
</evidence>
<protein>
    <submittedName>
        <fullName evidence="1">Uncharacterized protein</fullName>
    </submittedName>
</protein>
<gene>
    <name evidence="1" type="ORF">Osc7112_5902</name>
</gene>
<dbReference type="AlphaFoldDB" id="K9VRD4"/>
<accession>K9VRD4</accession>
<name>K9VRD4_9CYAN</name>
<reference evidence="1 2" key="1">
    <citation type="submission" date="2012-05" db="EMBL/GenBank/DDBJ databases">
        <title>Finished chromosome of genome of Oscillatoria sp. PCC 7112.</title>
        <authorList>
            <consortium name="US DOE Joint Genome Institute"/>
            <person name="Gugger M."/>
            <person name="Coursin T."/>
            <person name="Rippka R."/>
            <person name="Tandeau De Marsac N."/>
            <person name="Huntemann M."/>
            <person name="Wei C.-L."/>
            <person name="Han J."/>
            <person name="Detter J.C."/>
            <person name="Han C."/>
            <person name="Tapia R."/>
            <person name="Davenport K."/>
            <person name="Daligault H."/>
            <person name="Erkkila T."/>
            <person name="Gu W."/>
            <person name="Munk A.C.C."/>
            <person name="Teshima H."/>
            <person name="Xu Y."/>
            <person name="Chain P."/>
            <person name="Chen A."/>
            <person name="Krypides N."/>
            <person name="Mavromatis K."/>
            <person name="Markowitz V."/>
            <person name="Szeto E."/>
            <person name="Ivanova N."/>
            <person name="Mikhailova N."/>
            <person name="Ovchinnikova G."/>
            <person name="Pagani I."/>
            <person name="Pati A."/>
            <person name="Goodwin L."/>
            <person name="Peters L."/>
            <person name="Pitluck S."/>
            <person name="Woyke T."/>
            <person name="Kerfeld C."/>
        </authorList>
    </citation>
    <scope>NUCLEOTIDE SEQUENCE [LARGE SCALE GENOMIC DNA]</scope>
    <source>
        <strain evidence="1 2">PCC 7112</strain>
    </source>
</reference>
<sequence length="54" mass="5953" precursor="true">MLCIINSNRQSSTTFIITASSPSCHTVVKSGGDFLFLEYDETDKIALIIVFIVL</sequence>
<dbReference type="STRING" id="179408.Osc7112_5902"/>
<organism evidence="1 2">
    <name type="scientific">Phormidium nigroviride PCC 7112</name>
    <dbReference type="NCBI Taxonomy" id="179408"/>
    <lineage>
        <taxon>Bacteria</taxon>
        <taxon>Bacillati</taxon>
        <taxon>Cyanobacteriota</taxon>
        <taxon>Cyanophyceae</taxon>
        <taxon>Oscillatoriophycideae</taxon>
        <taxon>Oscillatoriales</taxon>
        <taxon>Oscillatoriaceae</taxon>
        <taxon>Phormidium</taxon>
    </lineage>
</organism>
<dbReference type="KEGG" id="oni:Osc7112_5902"/>